<reference evidence="2" key="1">
    <citation type="journal article" date="2018" name="Nat. Microbiol.">
        <title>Leveraging single-cell genomics to expand the fungal tree of life.</title>
        <authorList>
            <person name="Ahrendt S.R."/>
            <person name="Quandt C.A."/>
            <person name="Ciobanu D."/>
            <person name="Clum A."/>
            <person name="Salamov A."/>
            <person name="Andreopoulos B."/>
            <person name="Cheng J.F."/>
            <person name="Woyke T."/>
            <person name="Pelin A."/>
            <person name="Henrissat B."/>
            <person name="Reynolds N.K."/>
            <person name="Benny G.L."/>
            <person name="Smith M.E."/>
            <person name="James T.Y."/>
            <person name="Grigoriev I.V."/>
        </authorList>
    </citation>
    <scope>NUCLEOTIDE SEQUENCE [LARGE SCALE GENOMIC DNA]</scope>
    <source>
        <strain evidence="2">RSA 1356</strain>
    </source>
</reference>
<dbReference type="AlphaFoldDB" id="A0A4P9XLY9"/>
<evidence type="ECO:0000313" key="2">
    <source>
        <dbReference type="Proteomes" id="UP000271241"/>
    </source>
</evidence>
<evidence type="ECO:0000313" key="1">
    <source>
        <dbReference type="EMBL" id="RKP06908.1"/>
    </source>
</evidence>
<proteinExistence type="predicted"/>
<keyword evidence="2" id="KW-1185">Reference proteome</keyword>
<accession>A0A4P9XLY9</accession>
<organism evidence="1 2">
    <name type="scientific">Thamnocephalis sphaerospora</name>
    <dbReference type="NCBI Taxonomy" id="78915"/>
    <lineage>
        <taxon>Eukaryota</taxon>
        <taxon>Fungi</taxon>
        <taxon>Fungi incertae sedis</taxon>
        <taxon>Zoopagomycota</taxon>
        <taxon>Zoopagomycotina</taxon>
        <taxon>Zoopagomycetes</taxon>
        <taxon>Zoopagales</taxon>
        <taxon>Sigmoideomycetaceae</taxon>
        <taxon>Thamnocephalis</taxon>
    </lineage>
</organism>
<dbReference type="Proteomes" id="UP000271241">
    <property type="component" value="Unassembled WGS sequence"/>
</dbReference>
<name>A0A4P9XLY9_9FUNG</name>
<dbReference type="EMBL" id="KZ992796">
    <property type="protein sequence ID" value="RKP06908.1"/>
    <property type="molecule type" value="Genomic_DNA"/>
</dbReference>
<sequence>MESTTITHTPLERVLHALPSADRYSLLAQAGFHATLAIAGSCRSLSKLLTDNALWQAIYQHDFMPTMQKCEAQFLNWCLRTATRLTKAEGDTLFPPRWAMLDWRDTYRRRVCTERNWKQGRYIRRVYTFPQLSGYRSRSRRIDGWTRATVHASAAAIHFLDSDGRDRPTVNRAYALDDDCVPNTEQERSELQRELDTQSPALLNLVYFNYNRIRNYNEPKLFEELRAQLRQHRGQYPHLDAINSAIRHAIGEEAGQYDYHEVAVLWDCWITFIVNNEDDSSDIIACNILYRVIRKEPLNIALDTIMTVIRTLPKSIIIYMAGLDEKTKNMRWRLLEIFTNRPTKIICSGVVRLHLDAECRLDRAFPIVDRGSKRVDRVGVSISLGNFALPPLYDTIVHDISATTVADTPVSPLLRESAHSYGPARLPGGFAFIQDNQLVCSVDCPTQRTKVNTMVILENEPLLGYIFSASRKFAQDGCLQLLNGQDGTWLPFRLRNYSVPYAAISSHATGLVRVIHDWKAIEVYSFGAE</sequence>
<protein>
    <submittedName>
        <fullName evidence="1">Uncharacterized protein</fullName>
    </submittedName>
</protein>
<gene>
    <name evidence="1" type="ORF">THASP1DRAFT_31281</name>
</gene>